<reference evidence="3" key="1">
    <citation type="submission" date="2021-03" db="EMBL/GenBank/DDBJ databases">
        <title>novel species isolated from a fishpond in China.</title>
        <authorList>
            <person name="Lu H."/>
            <person name="Cai Z."/>
        </authorList>
    </citation>
    <scope>NUCLEOTIDE SEQUENCE</scope>
    <source>
        <strain evidence="3">JCM 30855</strain>
    </source>
</reference>
<protein>
    <submittedName>
        <fullName evidence="3">PEP-CTERM sorting domain-containing protein</fullName>
    </submittedName>
</protein>
<feature type="signal peptide" evidence="1">
    <location>
        <begin position="1"/>
        <end position="29"/>
    </location>
</feature>
<evidence type="ECO:0000259" key="2">
    <source>
        <dbReference type="Pfam" id="PF07589"/>
    </source>
</evidence>
<evidence type="ECO:0000313" key="4">
    <source>
        <dbReference type="Proteomes" id="UP000664654"/>
    </source>
</evidence>
<dbReference type="EMBL" id="JAFKCV010000017">
    <property type="protein sequence ID" value="MBN7827400.1"/>
    <property type="molecule type" value="Genomic_DNA"/>
</dbReference>
<feature type="chain" id="PRO_5037160746" evidence="1">
    <location>
        <begin position="30"/>
        <end position="213"/>
    </location>
</feature>
<dbReference type="NCBIfam" id="TIGR02595">
    <property type="entry name" value="PEP_CTERM"/>
    <property type="match status" value="1"/>
</dbReference>
<accession>A0A939IQX9</accession>
<feature type="domain" description="Ice-binding protein C-terminal" evidence="2">
    <location>
        <begin position="192"/>
        <end position="212"/>
    </location>
</feature>
<organism evidence="3 4">
    <name type="scientific">Bowmanella dokdonensis</name>
    <dbReference type="NCBI Taxonomy" id="751969"/>
    <lineage>
        <taxon>Bacteria</taxon>
        <taxon>Pseudomonadati</taxon>
        <taxon>Pseudomonadota</taxon>
        <taxon>Gammaproteobacteria</taxon>
        <taxon>Alteromonadales</taxon>
        <taxon>Alteromonadaceae</taxon>
        <taxon>Bowmanella</taxon>
    </lineage>
</organism>
<comment type="caution">
    <text evidence="3">The sequence shown here is derived from an EMBL/GenBank/DDBJ whole genome shotgun (WGS) entry which is preliminary data.</text>
</comment>
<dbReference type="Pfam" id="PF07589">
    <property type="entry name" value="PEP-CTERM"/>
    <property type="match status" value="1"/>
</dbReference>
<dbReference type="AlphaFoldDB" id="A0A939IQX9"/>
<proteinExistence type="predicted"/>
<evidence type="ECO:0000313" key="3">
    <source>
        <dbReference type="EMBL" id="MBN7827400.1"/>
    </source>
</evidence>
<keyword evidence="1" id="KW-0732">Signal</keyword>
<dbReference type="Proteomes" id="UP000664654">
    <property type="component" value="Unassembled WGS sequence"/>
</dbReference>
<dbReference type="RefSeq" id="WP_206575509.1">
    <property type="nucleotide sequence ID" value="NZ_JAFKCV010000017.1"/>
</dbReference>
<name>A0A939IQX9_9ALTE</name>
<evidence type="ECO:0000256" key="1">
    <source>
        <dbReference type="SAM" id="SignalP"/>
    </source>
</evidence>
<sequence length="213" mass="22525">MTSGRLSHPKHYGPAAVLLLAGLCYSQFAAANIINQDFANAFDNWQGEVISYNAGSGTNSTASGDIFAAFSNNFSLGGNQVTLATSATGMDEFWSVLLYQDFVLDPSAGGAPLTLSLDVADNLTGDDDFFFAQLRNLDTNDVLDLSGGGSFDVSDWVGINASLEFGVQDGDFNLGDSLSISNIRLAEQVTEVPEPSSLLLLALGALLLLRRRA</sequence>
<dbReference type="InterPro" id="IPR013424">
    <property type="entry name" value="Ice-binding_C"/>
</dbReference>
<gene>
    <name evidence="3" type="ORF">J0A66_19380</name>
</gene>
<keyword evidence="4" id="KW-1185">Reference proteome</keyword>